<dbReference type="AlphaFoldDB" id="A0A9N9W9L8"/>
<accession>A0A9N9W9L8</accession>
<organism evidence="3 4">
    <name type="scientific">Clonostachys solani</name>
    <dbReference type="NCBI Taxonomy" id="160281"/>
    <lineage>
        <taxon>Eukaryota</taxon>
        <taxon>Fungi</taxon>
        <taxon>Dikarya</taxon>
        <taxon>Ascomycota</taxon>
        <taxon>Pezizomycotina</taxon>
        <taxon>Sordariomycetes</taxon>
        <taxon>Hypocreomycetidae</taxon>
        <taxon>Hypocreales</taxon>
        <taxon>Bionectriaceae</taxon>
        <taxon>Clonostachys</taxon>
    </lineage>
</organism>
<proteinExistence type="predicted"/>
<dbReference type="EMBL" id="CABFOC020000013">
    <property type="protein sequence ID" value="CAH0045907.1"/>
    <property type="molecule type" value="Genomic_DNA"/>
</dbReference>
<feature type="region of interest" description="Disordered" evidence="1">
    <location>
        <begin position="63"/>
        <end position="83"/>
    </location>
</feature>
<reference evidence="3 4" key="2">
    <citation type="submission" date="2021-10" db="EMBL/GenBank/DDBJ databases">
        <authorList>
            <person name="Piombo E."/>
        </authorList>
    </citation>
    <scope>NUCLEOTIDE SEQUENCE [LARGE SCALE GENOMIC DNA]</scope>
</reference>
<evidence type="ECO:0008006" key="5">
    <source>
        <dbReference type="Google" id="ProtNLM"/>
    </source>
</evidence>
<feature type="signal peptide" evidence="2">
    <location>
        <begin position="1"/>
        <end position="23"/>
    </location>
</feature>
<gene>
    <name evidence="3" type="ORF">CSOL1703_00012540</name>
</gene>
<evidence type="ECO:0000256" key="1">
    <source>
        <dbReference type="SAM" id="MobiDB-lite"/>
    </source>
</evidence>
<protein>
    <recommendedName>
        <fullName evidence="5">RxLR effector protein</fullName>
    </recommendedName>
</protein>
<name>A0A9N9W9L8_9HYPO</name>
<evidence type="ECO:0000313" key="3">
    <source>
        <dbReference type="EMBL" id="CAH0045907.1"/>
    </source>
</evidence>
<comment type="caution">
    <text evidence="3">The sequence shown here is derived from an EMBL/GenBank/DDBJ whole genome shotgun (WGS) entry which is preliminary data.</text>
</comment>
<feature type="compositionally biased region" description="Basic and acidic residues" evidence="1">
    <location>
        <begin position="66"/>
        <end position="77"/>
    </location>
</feature>
<dbReference type="Proteomes" id="UP000775872">
    <property type="component" value="Unassembled WGS sequence"/>
</dbReference>
<feature type="chain" id="PRO_5040314780" description="RxLR effector protein" evidence="2">
    <location>
        <begin position="24"/>
        <end position="220"/>
    </location>
</feature>
<dbReference type="OrthoDB" id="5144329at2759"/>
<sequence length="220" mass="24967">MVCLKQLSLTTAIVFSMAHTTIAAPVTVFANDASLAERDFDRVTAPRKLHLMRSPAARTAKVAQRNYEDTFQERDREDDFEDHNLEDELEARDVSGRLENISKLFNLGTKLTNLIAAKRDLEDDLEERDVSGRLENVAKLLNLGTKLTNLITSKPDLEKRAMKFQKPMSAQRFGEVISVFDAGMDLGDAVKKAIMAKMGKRDLEELKKRAFEDLVRELYF</sequence>
<evidence type="ECO:0000313" key="4">
    <source>
        <dbReference type="Proteomes" id="UP000775872"/>
    </source>
</evidence>
<keyword evidence="2" id="KW-0732">Signal</keyword>
<reference evidence="4" key="1">
    <citation type="submission" date="2019-06" db="EMBL/GenBank/DDBJ databases">
        <authorList>
            <person name="Broberg M."/>
        </authorList>
    </citation>
    <scope>NUCLEOTIDE SEQUENCE [LARGE SCALE GENOMIC DNA]</scope>
</reference>
<evidence type="ECO:0000256" key="2">
    <source>
        <dbReference type="SAM" id="SignalP"/>
    </source>
</evidence>
<keyword evidence="4" id="KW-1185">Reference proteome</keyword>